<evidence type="ECO:0008006" key="4">
    <source>
        <dbReference type="Google" id="ProtNLM"/>
    </source>
</evidence>
<dbReference type="AlphaFoldDB" id="A0A813JY34"/>
<keyword evidence="1" id="KW-0472">Membrane</keyword>
<evidence type="ECO:0000313" key="3">
    <source>
        <dbReference type="Proteomes" id="UP000626109"/>
    </source>
</evidence>
<sequence length="453" mass="48504">MAAVMRLQRVVSQDDTTALCNDGSGPAYYYSQGDPRTILIWLEGGFGCHSLESCLKRAEAAPQLMSSTGLPEEVSKDGIFSGISTRNPLFYNASKAFVHYCSSDSWTGDAESAAFAPNESKAPPGGWSSSLHRLQSGGGVFFQGQRIIDAVLRDLEYRHDLGAAELVVFGGCSAGGRGAFYNLDRVCDELASRHTGAVFRCRGALDAAWWVLPPQGTVLLAMSREGFSVWQPSGLFARCGAAQPDNYSHHCMFGPALAPHVHTPFLVHGELWDTFQLGMNGIHGPPVLWGPWSWSFARELRDSIRASISEIAAPHASFAAGCLGHCFGEAEAFGGVRFYSEPQLSLQIALQQWLQDGRSAALVDACEGVNCSGGCQGMFWNFGLSLAMWSLVLLAAVAALCTVAAATGSVGWVLSPAEYARRCARRRGAALRKKSYSTAPPCQATSTTIGALE</sequence>
<dbReference type="PANTHER" id="PTHR21562">
    <property type="entry name" value="NOTUM-RELATED"/>
    <property type="match status" value="1"/>
</dbReference>
<keyword evidence="1" id="KW-1133">Transmembrane helix</keyword>
<accession>A0A813JY34</accession>
<organism evidence="2 3">
    <name type="scientific">Polarella glacialis</name>
    <name type="common">Dinoflagellate</name>
    <dbReference type="NCBI Taxonomy" id="89957"/>
    <lineage>
        <taxon>Eukaryota</taxon>
        <taxon>Sar</taxon>
        <taxon>Alveolata</taxon>
        <taxon>Dinophyceae</taxon>
        <taxon>Suessiales</taxon>
        <taxon>Suessiaceae</taxon>
        <taxon>Polarella</taxon>
    </lineage>
</organism>
<keyword evidence="1" id="KW-0812">Transmembrane</keyword>
<proteinExistence type="predicted"/>
<comment type="caution">
    <text evidence="2">The sequence shown here is derived from an EMBL/GenBank/DDBJ whole genome shotgun (WGS) entry which is preliminary data.</text>
</comment>
<protein>
    <recommendedName>
        <fullName evidence="4">Pectin acetylesterase</fullName>
    </recommendedName>
</protein>
<dbReference type="EMBL" id="CAJNNW010027152">
    <property type="protein sequence ID" value="CAE8689889.1"/>
    <property type="molecule type" value="Genomic_DNA"/>
</dbReference>
<feature type="transmembrane region" description="Helical" evidence="1">
    <location>
        <begin position="386"/>
        <end position="414"/>
    </location>
</feature>
<reference evidence="2" key="1">
    <citation type="submission" date="2021-02" db="EMBL/GenBank/DDBJ databases">
        <authorList>
            <person name="Dougan E. K."/>
            <person name="Rhodes N."/>
            <person name="Thang M."/>
            <person name="Chan C."/>
        </authorList>
    </citation>
    <scope>NUCLEOTIDE SEQUENCE</scope>
</reference>
<dbReference type="Proteomes" id="UP000626109">
    <property type="component" value="Unassembled WGS sequence"/>
</dbReference>
<evidence type="ECO:0000256" key="1">
    <source>
        <dbReference type="SAM" id="Phobius"/>
    </source>
</evidence>
<name>A0A813JY34_POLGL</name>
<gene>
    <name evidence="2" type="ORF">PGLA2088_LOCUS26679</name>
</gene>
<dbReference type="Pfam" id="PF03283">
    <property type="entry name" value="PAE"/>
    <property type="match status" value="1"/>
</dbReference>
<dbReference type="InterPro" id="IPR004963">
    <property type="entry name" value="PAE/NOTUM"/>
</dbReference>
<dbReference type="GO" id="GO:0016787">
    <property type="term" value="F:hydrolase activity"/>
    <property type="evidence" value="ECO:0007669"/>
    <property type="project" value="InterPro"/>
</dbReference>
<evidence type="ECO:0000313" key="2">
    <source>
        <dbReference type="EMBL" id="CAE8689889.1"/>
    </source>
</evidence>